<dbReference type="Pfam" id="PF20660">
    <property type="entry name" value="DUF6812"/>
    <property type="match status" value="1"/>
</dbReference>
<dbReference type="RefSeq" id="WP_155323890.1">
    <property type="nucleotide sequence ID" value="NZ_AP021876.1"/>
</dbReference>
<dbReference type="InterPro" id="IPR049210">
    <property type="entry name" value="DUF6812"/>
</dbReference>
<dbReference type="KEGG" id="dov:DSCO28_43220"/>
<dbReference type="AlphaFoldDB" id="A0A5K7ZU50"/>
<sequence>MVDSKSDYETDYRAITLKTIEGSTINGKVNISPNQRISDLLTLNESPFLVVVDANYGDFKEKVLFINKAYIVWIEPED</sequence>
<organism evidence="1 2">
    <name type="scientific">Desulfosarcina ovata subsp. sediminis</name>
    <dbReference type="NCBI Taxonomy" id="885957"/>
    <lineage>
        <taxon>Bacteria</taxon>
        <taxon>Pseudomonadati</taxon>
        <taxon>Thermodesulfobacteriota</taxon>
        <taxon>Desulfobacteria</taxon>
        <taxon>Desulfobacterales</taxon>
        <taxon>Desulfosarcinaceae</taxon>
        <taxon>Desulfosarcina</taxon>
    </lineage>
</organism>
<gene>
    <name evidence="1" type="ORF">DSCO28_43220</name>
</gene>
<name>A0A5K7ZU50_9BACT</name>
<dbReference type="Proteomes" id="UP000425960">
    <property type="component" value="Chromosome"/>
</dbReference>
<dbReference type="EMBL" id="AP021876">
    <property type="protein sequence ID" value="BBO83756.1"/>
    <property type="molecule type" value="Genomic_DNA"/>
</dbReference>
<evidence type="ECO:0000313" key="2">
    <source>
        <dbReference type="Proteomes" id="UP000425960"/>
    </source>
</evidence>
<reference evidence="1 2" key="1">
    <citation type="submission" date="2019-11" db="EMBL/GenBank/DDBJ databases">
        <title>Comparative genomics of hydrocarbon-degrading Desulfosarcina strains.</title>
        <authorList>
            <person name="Watanabe M."/>
            <person name="Kojima H."/>
            <person name="Fukui M."/>
        </authorList>
    </citation>
    <scope>NUCLEOTIDE SEQUENCE [LARGE SCALE GENOMIC DNA]</scope>
    <source>
        <strain evidence="1 2">28bB2T</strain>
    </source>
</reference>
<accession>A0A5K7ZU50</accession>
<evidence type="ECO:0000313" key="1">
    <source>
        <dbReference type="EMBL" id="BBO83756.1"/>
    </source>
</evidence>
<proteinExistence type="predicted"/>
<protein>
    <submittedName>
        <fullName evidence="1">Uncharacterized protein</fullName>
    </submittedName>
</protein>